<keyword evidence="1" id="KW-0328">Glycosyltransferase</keyword>
<dbReference type="InterPro" id="IPR010044">
    <property type="entry name" value="MTAP"/>
</dbReference>
<accession>A0A2G9T694</accession>
<dbReference type="GO" id="GO:0017061">
    <property type="term" value="F:S-methyl-5-thioadenosine phosphorylase activity"/>
    <property type="evidence" value="ECO:0007669"/>
    <property type="project" value="InterPro"/>
</dbReference>
<keyword evidence="3" id="KW-0660">Purine salvage</keyword>
<reference evidence="5 6" key="1">
    <citation type="submission" date="2015-09" db="EMBL/GenBank/DDBJ databases">
        <title>Draft genome of the parasitic nematode Teladorsagia circumcincta isolate WARC Sus (inbred).</title>
        <authorList>
            <person name="Mitreva M."/>
        </authorList>
    </citation>
    <scope>NUCLEOTIDE SEQUENCE [LARGE SCALE GENOMIC DNA]</scope>
    <source>
        <strain evidence="5 6">S</strain>
    </source>
</reference>
<evidence type="ECO:0000259" key="4">
    <source>
        <dbReference type="Pfam" id="PF01048"/>
    </source>
</evidence>
<organism evidence="5 6">
    <name type="scientific">Teladorsagia circumcincta</name>
    <name type="common">Brown stomach worm</name>
    <name type="synonym">Ostertagia circumcincta</name>
    <dbReference type="NCBI Taxonomy" id="45464"/>
    <lineage>
        <taxon>Eukaryota</taxon>
        <taxon>Metazoa</taxon>
        <taxon>Ecdysozoa</taxon>
        <taxon>Nematoda</taxon>
        <taxon>Chromadorea</taxon>
        <taxon>Rhabditida</taxon>
        <taxon>Rhabditina</taxon>
        <taxon>Rhabditomorpha</taxon>
        <taxon>Strongyloidea</taxon>
        <taxon>Trichostrongylidae</taxon>
        <taxon>Teladorsagia</taxon>
    </lineage>
</organism>
<dbReference type="PANTHER" id="PTHR42679">
    <property type="entry name" value="S-METHYL-5'-THIOADENOSINE PHOSPHORYLASE"/>
    <property type="match status" value="1"/>
</dbReference>
<evidence type="ECO:0000256" key="1">
    <source>
        <dbReference type="ARBA" id="ARBA00022676"/>
    </source>
</evidence>
<dbReference type="GO" id="GO:0006166">
    <property type="term" value="P:purine ribonucleoside salvage"/>
    <property type="evidence" value="ECO:0007669"/>
    <property type="project" value="UniProtKB-KW"/>
</dbReference>
<dbReference type="InterPro" id="IPR035994">
    <property type="entry name" value="Nucleoside_phosphorylase_sf"/>
</dbReference>
<dbReference type="GO" id="GO:0019509">
    <property type="term" value="P:L-methionine salvage from methylthioadenosine"/>
    <property type="evidence" value="ECO:0007669"/>
    <property type="project" value="TreeGrafter"/>
</dbReference>
<feature type="non-terminal residue" evidence="5">
    <location>
        <position position="68"/>
    </location>
</feature>
<dbReference type="Proteomes" id="UP000230423">
    <property type="component" value="Unassembled WGS sequence"/>
</dbReference>
<dbReference type="InterPro" id="IPR000845">
    <property type="entry name" value="Nucleoside_phosphorylase_d"/>
</dbReference>
<dbReference type="OrthoDB" id="431409at2759"/>
<dbReference type="Gene3D" id="3.40.50.1580">
    <property type="entry name" value="Nucleoside phosphorylase domain"/>
    <property type="match status" value="1"/>
</dbReference>
<evidence type="ECO:0000256" key="3">
    <source>
        <dbReference type="ARBA" id="ARBA00022726"/>
    </source>
</evidence>
<feature type="domain" description="Nucleoside phosphorylase" evidence="4">
    <location>
        <begin position="6"/>
        <end position="67"/>
    </location>
</feature>
<sequence>TIGDVDCILLARHGRKHNIMPSDVNFRANLWGMQNLGASVIIATIACGSLQENVKPGELVFPDSVFDR</sequence>
<protein>
    <recommendedName>
        <fullName evidence="4">Nucleoside phosphorylase domain-containing protein</fullName>
    </recommendedName>
</protein>
<keyword evidence="6" id="KW-1185">Reference proteome</keyword>
<evidence type="ECO:0000313" key="6">
    <source>
        <dbReference type="Proteomes" id="UP000230423"/>
    </source>
</evidence>
<gene>
    <name evidence="5" type="ORF">TELCIR_25165</name>
</gene>
<keyword evidence="2" id="KW-0808">Transferase</keyword>
<dbReference type="SUPFAM" id="SSF53167">
    <property type="entry name" value="Purine and uridine phosphorylases"/>
    <property type="match status" value="1"/>
</dbReference>
<evidence type="ECO:0000256" key="2">
    <source>
        <dbReference type="ARBA" id="ARBA00022679"/>
    </source>
</evidence>
<dbReference type="AlphaFoldDB" id="A0A2G9T694"/>
<name>A0A2G9T694_TELCI</name>
<feature type="non-terminal residue" evidence="5">
    <location>
        <position position="1"/>
    </location>
</feature>
<dbReference type="GO" id="GO:0005829">
    <property type="term" value="C:cytosol"/>
    <property type="evidence" value="ECO:0007669"/>
    <property type="project" value="TreeGrafter"/>
</dbReference>
<evidence type="ECO:0000313" key="5">
    <source>
        <dbReference type="EMBL" id="PIO53499.1"/>
    </source>
</evidence>
<proteinExistence type="predicted"/>
<dbReference type="PANTHER" id="PTHR42679:SF2">
    <property type="entry name" value="S-METHYL-5'-THIOADENOSINE PHOSPHORYLASE"/>
    <property type="match status" value="1"/>
</dbReference>
<dbReference type="EMBL" id="KZ411741">
    <property type="protein sequence ID" value="PIO53499.1"/>
    <property type="molecule type" value="Genomic_DNA"/>
</dbReference>
<dbReference type="Pfam" id="PF01048">
    <property type="entry name" value="PNP_UDP_1"/>
    <property type="match status" value="1"/>
</dbReference>